<accession>A0A4R2HBT2</accession>
<reference evidence="1" key="4">
    <citation type="submission" date="2024-05" db="EMBL/GenBank/DDBJ databases">
        <authorList>
            <person name="Sun Q."/>
            <person name="Zhou Y."/>
        </authorList>
    </citation>
    <scope>NUCLEOTIDE SEQUENCE</scope>
    <source>
        <strain evidence="1">CGMCC 1.15644</strain>
    </source>
</reference>
<organism evidence="2 3">
    <name type="scientific">Pedobacter psychrotolerans</name>
    <dbReference type="NCBI Taxonomy" id="1843235"/>
    <lineage>
        <taxon>Bacteria</taxon>
        <taxon>Pseudomonadati</taxon>
        <taxon>Bacteroidota</taxon>
        <taxon>Sphingobacteriia</taxon>
        <taxon>Sphingobacteriales</taxon>
        <taxon>Sphingobacteriaceae</taxon>
        <taxon>Pedobacter</taxon>
    </lineage>
</organism>
<reference evidence="1" key="1">
    <citation type="journal article" date="2014" name="Int. J. Syst. Evol. Microbiol.">
        <title>Complete genome of a new Firmicutes species belonging to the dominant human colonic microbiota ('Ruminococcus bicirculans') reveals two chromosomes and a selective capacity to utilize plant glucans.</title>
        <authorList>
            <consortium name="NISC Comparative Sequencing Program"/>
            <person name="Wegmann U."/>
            <person name="Louis P."/>
            <person name="Goesmann A."/>
            <person name="Henrissat B."/>
            <person name="Duncan S.H."/>
            <person name="Flint H.J."/>
        </authorList>
    </citation>
    <scope>NUCLEOTIDE SEQUENCE</scope>
    <source>
        <strain evidence="1">CGMCC 1.15644</strain>
    </source>
</reference>
<dbReference type="Proteomes" id="UP000622648">
    <property type="component" value="Unassembled WGS sequence"/>
</dbReference>
<dbReference type="AlphaFoldDB" id="A0A4R2HBT2"/>
<comment type="caution">
    <text evidence="2">The sequence shown here is derived from an EMBL/GenBank/DDBJ whole genome shotgun (WGS) entry which is preliminary data.</text>
</comment>
<keyword evidence="4" id="KW-1185">Reference proteome</keyword>
<gene>
    <name evidence="2" type="ORF">EV200_104115</name>
    <name evidence="1" type="ORF">GCM10011413_12960</name>
</gene>
<dbReference type="EMBL" id="SLWO01000004">
    <property type="protein sequence ID" value="TCO25079.1"/>
    <property type="molecule type" value="Genomic_DNA"/>
</dbReference>
<sequence length="67" mass="7533">MGKLKLYDTSIPRELIAEERESVYLSRSPEQRFFSVLHLNHISVAMNGGKPLKSPQGKGLVIRKPAI</sequence>
<evidence type="ECO:0000313" key="2">
    <source>
        <dbReference type="EMBL" id="TCO25079.1"/>
    </source>
</evidence>
<evidence type="ECO:0000313" key="4">
    <source>
        <dbReference type="Proteomes" id="UP000622648"/>
    </source>
</evidence>
<evidence type="ECO:0000313" key="1">
    <source>
        <dbReference type="EMBL" id="GGE48244.1"/>
    </source>
</evidence>
<proteinExistence type="predicted"/>
<evidence type="ECO:0000313" key="3">
    <source>
        <dbReference type="Proteomes" id="UP000295684"/>
    </source>
</evidence>
<protein>
    <submittedName>
        <fullName evidence="2">Uncharacterized protein</fullName>
    </submittedName>
</protein>
<dbReference type="OrthoDB" id="770811at2"/>
<reference evidence="4" key="2">
    <citation type="journal article" date="2019" name="Int. J. Syst. Evol. Microbiol.">
        <title>The Global Catalogue of Microorganisms (GCM) 10K type strain sequencing project: providing services to taxonomists for standard genome sequencing and annotation.</title>
        <authorList>
            <consortium name="The Broad Institute Genomics Platform"/>
            <consortium name="The Broad Institute Genome Sequencing Center for Infectious Disease"/>
            <person name="Wu L."/>
            <person name="Ma J."/>
        </authorList>
    </citation>
    <scope>NUCLEOTIDE SEQUENCE [LARGE SCALE GENOMIC DNA]</scope>
    <source>
        <strain evidence="4">CGMCC 1.15644</strain>
    </source>
</reference>
<name>A0A4R2HBT2_9SPHI</name>
<dbReference type="EMBL" id="BMJO01000002">
    <property type="protein sequence ID" value="GGE48244.1"/>
    <property type="molecule type" value="Genomic_DNA"/>
</dbReference>
<dbReference type="RefSeq" id="WP_132532542.1">
    <property type="nucleotide sequence ID" value="NZ_BMJO01000002.1"/>
</dbReference>
<dbReference type="Proteomes" id="UP000295684">
    <property type="component" value="Unassembled WGS sequence"/>
</dbReference>
<reference evidence="2 3" key="3">
    <citation type="submission" date="2019-03" db="EMBL/GenBank/DDBJ databases">
        <title>Genomic Encyclopedia of Type Strains, Phase IV (KMG-IV): sequencing the most valuable type-strain genomes for metagenomic binning, comparative biology and taxonomic classification.</title>
        <authorList>
            <person name="Goeker M."/>
        </authorList>
    </citation>
    <scope>NUCLEOTIDE SEQUENCE [LARGE SCALE GENOMIC DNA]</scope>
    <source>
        <strain evidence="2 3">DSM 103236</strain>
    </source>
</reference>